<dbReference type="Proteomes" id="UP001317822">
    <property type="component" value="Chromosome"/>
</dbReference>
<gene>
    <name evidence="2" type="ORF">LA521A_27130</name>
</gene>
<sequence length="289" mass="26167">MFALPAGLGAAKPAATVAAWQRFNPTGAEQTFVVPPGFTNCTAYAIGGAGGGGVYALNGGNSGAGGYSEGTFSVTPGETLRIRAGAGGQGGHRDVGTAHYGGVGGYPGGGSGSFGDTFGGGGGGYSGVFRNAGAALVIAGGGGGGSGFSNAAGSGGGATGGAGNGAGGGSQSAGGTGTWPGSALQGGNADNGNRTVFTSNDGGGGGGGYFGGGAVSGDGRSGGGGSGFLGVGVTGNTYGGVNNTRPAQVPATINGESTAGLGVGVPGIASVAGATAANGGAGAIWLHFT</sequence>
<evidence type="ECO:0000313" key="3">
    <source>
        <dbReference type="Proteomes" id="UP001317822"/>
    </source>
</evidence>
<evidence type="ECO:0000256" key="1">
    <source>
        <dbReference type="SAM" id="MobiDB-lite"/>
    </source>
</evidence>
<accession>A0ABM8DFY1</accession>
<feature type="compositionally biased region" description="Polar residues" evidence="1">
    <location>
        <begin position="188"/>
        <end position="200"/>
    </location>
</feature>
<evidence type="ECO:0008006" key="4">
    <source>
        <dbReference type="Google" id="ProtNLM"/>
    </source>
</evidence>
<evidence type="ECO:0000313" key="2">
    <source>
        <dbReference type="EMBL" id="BDU17512.1"/>
    </source>
</evidence>
<organism evidence="2 3">
    <name type="scientific">Lysobacter auxotrophicus</name>
    <dbReference type="NCBI Taxonomy" id="2992573"/>
    <lineage>
        <taxon>Bacteria</taxon>
        <taxon>Pseudomonadati</taxon>
        <taxon>Pseudomonadota</taxon>
        <taxon>Gammaproteobacteria</taxon>
        <taxon>Lysobacterales</taxon>
        <taxon>Lysobacteraceae</taxon>
        <taxon>Lysobacter</taxon>
    </lineage>
</organism>
<feature type="region of interest" description="Disordered" evidence="1">
    <location>
        <begin position="163"/>
        <end position="200"/>
    </location>
</feature>
<reference evidence="2 3" key="1">
    <citation type="journal article" date="2023" name="Int. J. Syst. Evol. Microbiol.">
        <title>Physiological and genomic analyses of cobalamin (vitamin B12)-auxotrophy of Lysobacter auxotrophicus sp. nov., a methionine-auxotrophic chitinolytic bacterium isolated from chitin-treated soil.</title>
        <authorList>
            <person name="Saito A."/>
            <person name="Dohra H."/>
            <person name="Hamada M."/>
            <person name="Moriuchi R."/>
            <person name="Kotsuchibashi Y."/>
            <person name="Mori K."/>
        </authorList>
    </citation>
    <scope>NUCLEOTIDE SEQUENCE [LARGE SCALE GENOMIC DNA]</scope>
    <source>
        <strain evidence="2 3">5-21a</strain>
    </source>
</reference>
<dbReference type="EMBL" id="AP027041">
    <property type="protein sequence ID" value="BDU17512.1"/>
    <property type="molecule type" value="Genomic_DNA"/>
</dbReference>
<dbReference type="RefSeq" id="WP_281779439.1">
    <property type="nucleotide sequence ID" value="NZ_AP027041.1"/>
</dbReference>
<feature type="compositionally biased region" description="Gly residues" evidence="1">
    <location>
        <begin position="163"/>
        <end position="178"/>
    </location>
</feature>
<keyword evidence="3" id="KW-1185">Reference proteome</keyword>
<proteinExistence type="predicted"/>
<protein>
    <recommendedName>
        <fullName evidence="4">Glycine rich protein</fullName>
    </recommendedName>
</protein>
<name>A0ABM8DFY1_9GAMM</name>